<accession>A0A2W4Z6G0</accession>
<evidence type="ECO:0008006" key="3">
    <source>
        <dbReference type="Google" id="ProtNLM"/>
    </source>
</evidence>
<name>A0A2W4Z6G0_9SPHN</name>
<evidence type="ECO:0000313" key="2">
    <source>
        <dbReference type="Proteomes" id="UP000249555"/>
    </source>
</evidence>
<comment type="caution">
    <text evidence="1">The sequence shown here is derived from an EMBL/GenBank/DDBJ whole genome shotgun (WGS) entry which is preliminary data.</text>
</comment>
<sequence>MSGGEILGTLLRDNAALTEEVKESAIKGGRLADDEALPVLLVRSLSIVDRQSLALEDMVRTTERISVTVRAASYRDRKTIMQLLRSAGRAGLVIDAMGEARNISVLTAGAGPELNGPGNSFERNQDFYVSYDAPA</sequence>
<evidence type="ECO:0000313" key="1">
    <source>
        <dbReference type="EMBL" id="PZO77077.1"/>
    </source>
</evidence>
<dbReference type="AlphaFoldDB" id="A0A2W4Z6G0"/>
<protein>
    <recommendedName>
        <fullName evidence="3">DUF3168 domain-containing protein</fullName>
    </recommendedName>
</protein>
<organism evidence="1 2">
    <name type="scientific">Sphingomonas taxi</name>
    <dbReference type="NCBI Taxonomy" id="1549858"/>
    <lineage>
        <taxon>Bacteria</taxon>
        <taxon>Pseudomonadati</taxon>
        <taxon>Pseudomonadota</taxon>
        <taxon>Alphaproteobacteria</taxon>
        <taxon>Sphingomonadales</taxon>
        <taxon>Sphingomonadaceae</taxon>
        <taxon>Sphingomonas</taxon>
    </lineage>
</organism>
<dbReference type="EMBL" id="QFMX01000001">
    <property type="protein sequence ID" value="PZO77077.1"/>
    <property type="molecule type" value="Genomic_DNA"/>
</dbReference>
<dbReference type="Proteomes" id="UP000249555">
    <property type="component" value="Unassembled WGS sequence"/>
</dbReference>
<proteinExistence type="predicted"/>
<gene>
    <name evidence="1" type="ORF">DI640_01465</name>
</gene>
<reference evidence="1 2" key="1">
    <citation type="submission" date="2017-08" db="EMBL/GenBank/DDBJ databases">
        <title>Infants hospitalized years apart are colonized by the same room-sourced microbial strains.</title>
        <authorList>
            <person name="Brooks B."/>
            <person name="Olm M.R."/>
            <person name="Firek B.A."/>
            <person name="Baker R."/>
            <person name="Thomas B.C."/>
            <person name="Morowitz M.J."/>
            <person name="Banfield J.F."/>
        </authorList>
    </citation>
    <scope>NUCLEOTIDE SEQUENCE [LARGE SCALE GENOMIC DNA]</scope>
    <source>
        <strain evidence="1">S2_018_000_R3_119</strain>
    </source>
</reference>